<dbReference type="AlphaFoldDB" id="A0A811L2V0"/>
<comment type="similarity">
    <text evidence="5">Belongs to the thioesterase PaaI family.</text>
</comment>
<keyword evidence="12" id="KW-0539">Nucleus</keyword>
<comment type="caution">
    <text evidence="25">The sequence shown here is derived from an EMBL/GenBank/DDBJ whole genome shotgun (WGS) entry which is preliminary data.</text>
</comment>
<name>A0A811L2V0_9BILA</name>
<evidence type="ECO:0000256" key="1">
    <source>
        <dbReference type="ARBA" id="ARBA00004123"/>
    </source>
</evidence>
<dbReference type="InterPro" id="IPR006683">
    <property type="entry name" value="Thioestr_dom"/>
</dbReference>
<proteinExistence type="inferred from homology"/>
<dbReference type="GO" id="GO:0047617">
    <property type="term" value="F:fatty acyl-CoA hydrolase activity"/>
    <property type="evidence" value="ECO:0007669"/>
    <property type="project" value="InterPro"/>
</dbReference>
<organism evidence="25 26">
    <name type="scientific">Bursaphelenchus okinawaensis</name>
    <dbReference type="NCBI Taxonomy" id="465554"/>
    <lineage>
        <taxon>Eukaryota</taxon>
        <taxon>Metazoa</taxon>
        <taxon>Ecdysozoa</taxon>
        <taxon>Nematoda</taxon>
        <taxon>Chromadorea</taxon>
        <taxon>Rhabditida</taxon>
        <taxon>Tylenchina</taxon>
        <taxon>Tylenchomorpha</taxon>
        <taxon>Aphelenchoidea</taxon>
        <taxon>Aphelenchoididae</taxon>
        <taxon>Bursaphelenchus</taxon>
    </lineage>
</organism>
<keyword evidence="26" id="KW-1185">Reference proteome</keyword>
<dbReference type="Proteomes" id="UP000614601">
    <property type="component" value="Unassembled WGS sequence"/>
</dbReference>
<dbReference type="GO" id="GO:0005739">
    <property type="term" value="C:mitochondrion"/>
    <property type="evidence" value="ECO:0007669"/>
    <property type="project" value="UniProtKB-SubCell"/>
</dbReference>
<evidence type="ECO:0000256" key="10">
    <source>
        <dbReference type="ARBA" id="ARBA00023128"/>
    </source>
</evidence>
<comment type="catalytic activity">
    <reaction evidence="15">
        <text>dodecanoyl-CoA + H2O = dodecanoate + CoA + H(+)</text>
        <dbReference type="Rhea" id="RHEA:30135"/>
        <dbReference type="ChEBI" id="CHEBI:15377"/>
        <dbReference type="ChEBI" id="CHEBI:15378"/>
        <dbReference type="ChEBI" id="CHEBI:18262"/>
        <dbReference type="ChEBI" id="CHEBI:57287"/>
        <dbReference type="ChEBI" id="CHEBI:57375"/>
    </reaction>
    <physiologicalReaction direction="left-to-right" evidence="15">
        <dbReference type="Rhea" id="RHEA:30136"/>
    </physiologicalReaction>
</comment>
<keyword evidence="10" id="KW-0496">Mitochondrion</keyword>
<evidence type="ECO:0000256" key="11">
    <source>
        <dbReference type="ARBA" id="ARBA00023212"/>
    </source>
</evidence>
<sequence length="153" mass="16822">MLDPTNWLDLLKSNLQTLANNKNYGRFAEKLIPISATNKVVKMELTVDEEEINGKGTLYGGQTASLVDLCTAMAMIQTVRDTPLVSVELSCSYLSPAFVGDKLSIEATILRSGRNMVFAEVVFYKQDGSIVAKGKHTCARLNHLRTEGKIVVQ</sequence>
<dbReference type="GO" id="GO:0005819">
    <property type="term" value="C:spindle"/>
    <property type="evidence" value="ECO:0007669"/>
    <property type="project" value="UniProtKB-SubCell"/>
</dbReference>
<dbReference type="Proteomes" id="UP000783686">
    <property type="component" value="Unassembled WGS sequence"/>
</dbReference>
<evidence type="ECO:0000256" key="19">
    <source>
        <dbReference type="ARBA" id="ARBA00064709"/>
    </source>
</evidence>
<dbReference type="CDD" id="cd03443">
    <property type="entry name" value="PaaI_thioesterase"/>
    <property type="match status" value="1"/>
</dbReference>
<protein>
    <recommendedName>
        <fullName evidence="20">Acyl-coenzyme A thioesterase 13</fullName>
    </recommendedName>
    <alternativeName>
        <fullName evidence="22">Hotdog-fold thioesterase superfamily member 2</fullName>
    </alternativeName>
    <alternativeName>
        <fullName evidence="21">Palmitoyl-CoA hydrolase</fullName>
    </alternativeName>
    <alternativeName>
        <fullName evidence="23">Thioesterase superfamily member 2</fullName>
    </alternativeName>
</protein>
<evidence type="ECO:0000256" key="17">
    <source>
        <dbReference type="ARBA" id="ARBA00052976"/>
    </source>
</evidence>
<reference evidence="25" key="1">
    <citation type="submission" date="2020-09" db="EMBL/GenBank/DDBJ databases">
        <authorList>
            <person name="Kikuchi T."/>
        </authorList>
    </citation>
    <scope>NUCLEOTIDE SEQUENCE</scope>
    <source>
        <strain evidence="25">SH1</strain>
    </source>
</reference>
<accession>A0A811L2V0</accession>
<dbReference type="PANTHER" id="PTHR21660">
    <property type="entry name" value="THIOESTERASE SUPERFAMILY MEMBER-RELATED"/>
    <property type="match status" value="1"/>
</dbReference>
<evidence type="ECO:0000256" key="16">
    <source>
        <dbReference type="ARBA" id="ARBA00050199"/>
    </source>
</evidence>
<evidence type="ECO:0000256" key="4">
    <source>
        <dbReference type="ARBA" id="ARBA00004514"/>
    </source>
</evidence>
<dbReference type="GO" id="GO:0005829">
    <property type="term" value="C:cytosol"/>
    <property type="evidence" value="ECO:0007669"/>
    <property type="project" value="UniProtKB-SubCell"/>
</dbReference>
<evidence type="ECO:0000256" key="21">
    <source>
        <dbReference type="ARBA" id="ARBA00075657"/>
    </source>
</evidence>
<dbReference type="InterPro" id="IPR029069">
    <property type="entry name" value="HotDog_dom_sf"/>
</dbReference>
<evidence type="ECO:0000256" key="9">
    <source>
        <dbReference type="ARBA" id="ARBA00023098"/>
    </source>
</evidence>
<evidence type="ECO:0000256" key="13">
    <source>
        <dbReference type="ARBA" id="ARBA00047588"/>
    </source>
</evidence>
<evidence type="ECO:0000256" key="23">
    <source>
        <dbReference type="ARBA" id="ARBA00083956"/>
    </source>
</evidence>
<evidence type="ECO:0000256" key="15">
    <source>
        <dbReference type="ARBA" id="ARBA00048074"/>
    </source>
</evidence>
<dbReference type="EMBL" id="CAJFCW020000005">
    <property type="protein sequence ID" value="CAG9117825.1"/>
    <property type="molecule type" value="Genomic_DNA"/>
</dbReference>
<gene>
    <name evidence="25" type="ORF">BOKJ2_LOCUS10194</name>
</gene>
<evidence type="ECO:0000256" key="8">
    <source>
        <dbReference type="ARBA" id="ARBA00022990"/>
    </source>
</evidence>
<dbReference type="PANTHER" id="PTHR21660:SF1">
    <property type="entry name" value="ACYL-COENZYME A THIOESTERASE 13"/>
    <property type="match status" value="1"/>
</dbReference>
<evidence type="ECO:0000256" key="14">
    <source>
        <dbReference type="ARBA" id="ARBA00047969"/>
    </source>
</evidence>
<comment type="function">
    <text evidence="18">Catalyzes the hydrolysis of acyl-CoAs into free fatty acids and coenzyme A (CoASH), regulating their respective intracellular levels. Has acyl-CoA thioesterase activity towards medium (C12) and long-chain (C18) fatty acyl-CoA substrates. Can also hydrolyze 3-hydroxyphenylacetyl-CoA and 3,4-dihydroxyphenylacetyl-CoA (in vitro). May play a role in controlling adaptive thermogenesis.</text>
</comment>
<dbReference type="FunFam" id="3.10.129.10:FF:000021">
    <property type="entry name" value="Acyl-coenzyme A thioesterase 13"/>
    <property type="match status" value="1"/>
</dbReference>
<dbReference type="Gene3D" id="3.10.129.10">
    <property type="entry name" value="Hotdog Thioesterase"/>
    <property type="match status" value="1"/>
</dbReference>
<evidence type="ECO:0000256" key="5">
    <source>
        <dbReference type="ARBA" id="ARBA00008324"/>
    </source>
</evidence>
<feature type="domain" description="Thioesterase" evidence="24">
    <location>
        <begin position="56"/>
        <end position="130"/>
    </location>
</feature>
<dbReference type="GO" id="GO:0005634">
    <property type="term" value="C:nucleus"/>
    <property type="evidence" value="ECO:0007669"/>
    <property type="project" value="UniProtKB-SubCell"/>
</dbReference>
<keyword evidence="9" id="KW-0443">Lipid metabolism</keyword>
<evidence type="ECO:0000259" key="24">
    <source>
        <dbReference type="Pfam" id="PF03061"/>
    </source>
</evidence>
<dbReference type="OrthoDB" id="46529at2759"/>
<dbReference type="Pfam" id="PF03061">
    <property type="entry name" value="4HBT"/>
    <property type="match status" value="1"/>
</dbReference>
<dbReference type="InterPro" id="IPR039298">
    <property type="entry name" value="ACOT13"/>
</dbReference>
<comment type="subcellular location">
    <subcellularLocation>
        <location evidence="3">Cytoplasm</location>
        <location evidence="3">Cytoskeleton</location>
        <location evidence="3">Spindle</location>
    </subcellularLocation>
    <subcellularLocation>
        <location evidence="4">Cytoplasm</location>
        <location evidence="4">Cytosol</location>
    </subcellularLocation>
    <subcellularLocation>
        <location evidence="2">Mitochondrion</location>
    </subcellularLocation>
    <subcellularLocation>
        <location evidence="1">Nucleus</location>
    </subcellularLocation>
</comment>
<evidence type="ECO:0000256" key="3">
    <source>
        <dbReference type="ARBA" id="ARBA00004186"/>
    </source>
</evidence>
<comment type="catalytic activity">
    <reaction evidence="16">
        <text>hexanoyl-CoA + H2O = hexanoate + CoA + H(+)</text>
        <dbReference type="Rhea" id="RHEA:40115"/>
        <dbReference type="ChEBI" id="CHEBI:15377"/>
        <dbReference type="ChEBI" id="CHEBI:15378"/>
        <dbReference type="ChEBI" id="CHEBI:17120"/>
        <dbReference type="ChEBI" id="CHEBI:57287"/>
        <dbReference type="ChEBI" id="CHEBI:62620"/>
    </reaction>
    <physiologicalReaction direction="left-to-right" evidence="16">
        <dbReference type="Rhea" id="RHEA:40116"/>
    </physiologicalReaction>
</comment>
<keyword evidence="8" id="KW-0007">Acetylation</keyword>
<comment type="catalytic activity">
    <reaction evidence="13">
        <text>octanoyl-CoA + H2O = octanoate + CoA + H(+)</text>
        <dbReference type="Rhea" id="RHEA:30143"/>
        <dbReference type="ChEBI" id="CHEBI:15377"/>
        <dbReference type="ChEBI" id="CHEBI:15378"/>
        <dbReference type="ChEBI" id="CHEBI:25646"/>
        <dbReference type="ChEBI" id="CHEBI:57287"/>
        <dbReference type="ChEBI" id="CHEBI:57386"/>
    </reaction>
    <physiologicalReaction direction="left-to-right" evidence="13">
        <dbReference type="Rhea" id="RHEA:30144"/>
    </physiologicalReaction>
</comment>
<dbReference type="NCBIfam" id="TIGR00369">
    <property type="entry name" value="unchar_dom_1"/>
    <property type="match status" value="1"/>
</dbReference>
<comment type="catalytic activity">
    <reaction evidence="14">
        <text>decanoyl-CoA + H2O = decanoate + CoA + H(+)</text>
        <dbReference type="Rhea" id="RHEA:40059"/>
        <dbReference type="ChEBI" id="CHEBI:15377"/>
        <dbReference type="ChEBI" id="CHEBI:15378"/>
        <dbReference type="ChEBI" id="CHEBI:27689"/>
        <dbReference type="ChEBI" id="CHEBI:57287"/>
        <dbReference type="ChEBI" id="CHEBI:61430"/>
    </reaction>
    <physiologicalReaction direction="left-to-right" evidence="14">
        <dbReference type="Rhea" id="RHEA:40060"/>
    </physiologicalReaction>
</comment>
<keyword evidence="6" id="KW-0963">Cytoplasm</keyword>
<comment type="subunit">
    <text evidence="19">Homotetramer. Interacts with PCTP.</text>
</comment>
<keyword evidence="11" id="KW-0206">Cytoskeleton</keyword>
<evidence type="ECO:0000313" key="25">
    <source>
        <dbReference type="EMBL" id="CAD5223424.1"/>
    </source>
</evidence>
<evidence type="ECO:0000256" key="18">
    <source>
        <dbReference type="ARBA" id="ARBA00058205"/>
    </source>
</evidence>
<dbReference type="SUPFAM" id="SSF54637">
    <property type="entry name" value="Thioesterase/thiol ester dehydrase-isomerase"/>
    <property type="match status" value="1"/>
</dbReference>
<evidence type="ECO:0000256" key="22">
    <source>
        <dbReference type="ARBA" id="ARBA00081533"/>
    </source>
</evidence>
<dbReference type="GO" id="GO:0006629">
    <property type="term" value="P:lipid metabolic process"/>
    <property type="evidence" value="ECO:0007669"/>
    <property type="project" value="UniProtKB-KW"/>
</dbReference>
<evidence type="ECO:0000256" key="6">
    <source>
        <dbReference type="ARBA" id="ARBA00022490"/>
    </source>
</evidence>
<dbReference type="InterPro" id="IPR003736">
    <property type="entry name" value="PAAI_dom"/>
</dbReference>
<evidence type="ECO:0000256" key="2">
    <source>
        <dbReference type="ARBA" id="ARBA00004173"/>
    </source>
</evidence>
<dbReference type="EMBL" id="CAJFDH010000005">
    <property type="protein sequence ID" value="CAD5223424.1"/>
    <property type="molecule type" value="Genomic_DNA"/>
</dbReference>
<evidence type="ECO:0000313" key="26">
    <source>
        <dbReference type="Proteomes" id="UP000614601"/>
    </source>
</evidence>
<comment type="catalytic activity">
    <reaction evidence="17">
        <text>a fatty acyl-CoA + H2O = a fatty acid + CoA + H(+)</text>
        <dbReference type="Rhea" id="RHEA:16781"/>
        <dbReference type="ChEBI" id="CHEBI:15377"/>
        <dbReference type="ChEBI" id="CHEBI:15378"/>
        <dbReference type="ChEBI" id="CHEBI:28868"/>
        <dbReference type="ChEBI" id="CHEBI:57287"/>
        <dbReference type="ChEBI" id="CHEBI:77636"/>
    </reaction>
    <physiologicalReaction direction="left-to-right" evidence="17">
        <dbReference type="Rhea" id="RHEA:16782"/>
    </physiologicalReaction>
</comment>
<evidence type="ECO:0000256" key="20">
    <source>
        <dbReference type="ARBA" id="ARBA00067273"/>
    </source>
</evidence>
<keyword evidence="7" id="KW-0378">Hydrolase</keyword>
<evidence type="ECO:0000256" key="12">
    <source>
        <dbReference type="ARBA" id="ARBA00023242"/>
    </source>
</evidence>
<evidence type="ECO:0000256" key="7">
    <source>
        <dbReference type="ARBA" id="ARBA00022801"/>
    </source>
</evidence>